<evidence type="ECO:0000313" key="8">
    <source>
        <dbReference type="Proteomes" id="UP000070501"/>
    </source>
</evidence>
<dbReference type="OrthoDB" id="6270329at2759"/>
<dbReference type="Proteomes" id="UP000070501">
    <property type="component" value="Unassembled WGS sequence"/>
</dbReference>
<evidence type="ECO:0000256" key="1">
    <source>
        <dbReference type="ARBA" id="ARBA00022723"/>
    </source>
</evidence>
<feature type="region of interest" description="Disordered" evidence="5">
    <location>
        <begin position="42"/>
        <end position="106"/>
    </location>
</feature>
<gene>
    <name evidence="7" type="ORF">Micbo1qcDRAFT_42870</name>
</gene>
<evidence type="ECO:0000256" key="4">
    <source>
        <dbReference type="PROSITE-ProRule" id="PRU00175"/>
    </source>
</evidence>
<dbReference type="GO" id="GO:0061630">
    <property type="term" value="F:ubiquitin protein ligase activity"/>
    <property type="evidence" value="ECO:0007669"/>
    <property type="project" value="InterPro"/>
</dbReference>
<protein>
    <recommendedName>
        <fullName evidence="6">RING-type domain-containing protein</fullName>
    </recommendedName>
</protein>
<dbReference type="InterPro" id="IPR049627">
    <property type="entry name" value="SLX8"/>
</dbReference>
<dbReference type="SMART" id="SM00184">
    <property type="entry name" value="RING"/>
    <property type="match status" value="1"/>
</dbReference>
<dbReference type="PROSITE" id="PS00518">
    <property type="entry name" value="ZF_RING_1"/>
    <property type="match status" value="1"/>
</dbReference>
<dbReference type="EMBL" id="KQ964247">
    <property type="protein sequence ID" value="KXJ94261.1"/>
    <property type="molecule type" value="Genomic_DNA"/>
</dbReference>
<keyword evidence="2 4" id="KW-0863">Zinc-finger</keyword>
<dbReference type="GO" id="GO:0032183">
    <property type="term" value="F:SUMO binding"/>
    <property type="evidence" value="ECO:0007669"/>
    <property type="project" value="TreeGrafter"/>
</dbReference>
<keyword evidence="1" id="KW-0479">Metal-binding</keyword>
<dbReference type="STRING" id="196109.A0A136JAR4"/>
<dbReference type="InterPro" id="IPR001841">
    <property type="entry name" value="Znf_RING"/>
</dbReference>
<feature type="compositionally biased region" description="Low complexity" evidence="5">
    <location>
        <begin position="133"/>
        <end position="146"/>
    </location>
</feature>
<dbReference type="AlphaFoldDB" id="A0A136JAR4"/>
<keyword evidence="8" id="KW-1185">Reference proteome</keyword>
<dbReference type="PROSITE" id="PS50089">
    <property type="entry name" value="ZF_RING_2"/>
    <property type="match status" value="1"/>
</dbReference>
<dbReference type="GO" id="GO:0006511">
    <property type="term" value="P:ubiquitin-dependent protein catabolic process"/>
    <property type="evidence" value="ECO:0007669"/>
    <property type="project" value="TreeGrafter"/>
</dbReference>
<name>A0A136JAR4_9PEZI</name>
<dbReference type="SUPFAM" id="SSF57850">
    <property type="entry name" value="RING/U-box"/>
    <property type="match status" value="1"/>
</dbReference>
<reference evidence="8" key="1">
    <citation type="submission" date="2016-02" db="EMBL/GenBank/DDBJ databases">
        <title>Draft genome sequence of Microdochium bolleyi, a fungal endophyte of beachgrass.</title>
        <authorList>
            <consortium name="DOE Joint Genome Institute"/>
            <person name="David A.S."/>
            <person name="May G."/>
            <person name="Haridas S."/>
            <person name="Lim J."/>
            <person name="Wang M."/>
            <person name="Labutti K."/>
            <person name="Lipzen A."/>
            <person name="Barry K."/>
            <person name="Grigoriev I.V."/>
        </authorList>
    </citation>
    <scope>NUCLEOTIDE SEQUENCE [LARGE SCALE GENOMIC DNA]</scope>
    <source>
        <strain evidence="8">J235TASD1</strain>
    </source>
</reference>
<evidence type="ECO:0000256" key="5">
    <source>
        <dbReference type="SAM" id="MobiDB-lite"/>
    </source>
</evidence>
<dbReference type="InterPro" id="IPR017907">
    <property type="entry name" value="Znf_RING_CS"/>
</dbReference>
<dbReference type="FunCoup" id="A0A136JAR4">
    <property type="interactions" value="129"/>
</dbReference>
<dbReference type="GO" id="GO:0033768">
    <property type="term" value="C:SUMO-targeted ubiquitin ligase complex"/>
    <property type="evidence" value="ECO:0007669"/>
    <property type="project" value="TreeGrafter"/>
</dbReference>
<evidence type="ECO:0000313" key="7">
    <source>
        <dbReference type="EMBL" id="KXJ94261.1"/>
    </source>
</evidence>
<feature type="region of interest" description="Disordered" evidence="5">
    <location>
        <begin position="118"/>
        <end position="197"/>
    </location>
</feature>
<dbReference type="Gene3D" id="3.30.40.10">
    <property type="entry name" value="Zinc/RING finger domain, C3HC4 (zinc finger)"/>
    <property type="match status" value="1"/>
</dbReference>
<feature type="compositionally biased region" description="Acidic residues" evidence="5">
    <location>
        <begin position="172"/>
        <end position="184"/>
    </location>
</feature>
<dbReference type="PANTHER" id="PTHR47094">
    <property type="entry name" value="ELFLESS, ISOFORM B"/>
    <property type="match status" value="1"/>
</dbReference>
<feature type="region of interest" description="Disordered" evidence="5">
    <location>
        <begin position="1"/>
        <end position="30"/>
    </location>
</feature>
<keyword evidence="3" id="KW-0862">Zinc</keyword>
<dbReference type="Pfam" id="PF13920">
    <property type="entry name" value="zf-C3HC4_3"/>
    <property type="match status" value="1"/>
</dbReference>
<proteinExistence type="predicted"/>
<accession>A0A136JAR4</accession>
<sequence length="303" mass="33066">MPPSCQASTSHFLSRGQTAAWRTPLPQQNSVDDPYLLALATTDFSSPSLPPLSPSPRHTPTGAPTFELPKPLETRAIMPPHPPPRRPPRVRAGGVVDLTKEEPDHDDAVSILREAPTSLPMPGLLQQPPRHPSATATDGLSSTSSSLRKRRASLFHEEQRPAKSSRIPGQPEVDDPFKEDDDELEKLFSGSPGDDGLAIDLSDATEVPQTTLTPKPDNRIQLGKFQCVICMDDVTALTVTHCGHLFCSECLHSALHIDSNKKVCPVCRTKVDLKSTKSKTSKGYFHLELKLMTTRKQGKRPAG</sequence>
<organism evidence="7 8">
    <name type="scientific">Microdochium bolleyi</name>
    <dbReference type="NCBI Taxonomy" id="196109"/>
    <lineage>
        <taxon>Eukaryota</taxon>
        <taxon>Fungi</taxon>
        <taxon>Dikarya</taxon>
        <taxon>Ascomycota</taxon>
        <taxon>Pezizomycotina</taxon>
        <taxon>Sordariomycetes</taxon>
        <taxon>Xylariomycetidae</taxon>
        <taxon>Xylariales</taxon>
        <taxon>Microdochiaceae</taxon>
        <taxon>Microdochium</taxon>
    </lineage>
</organism>
<dbReference type="InterPro" id="IPR013083">
    <property type="entry name" value="Znf_RING/FYVE/PHD"/>
</dbReference>
<dbReference type="PANTHER" id="PTHR47094:SF1">
    <property type="entry name" value="RING-TYPE E3 UBIQUITIN TRANSFERASE"/>
    <property type="match status" value="1"/>
</dbReference>
<feature type="compositionally biased region" description="Polar residues" evidence="5">
    <location>
        <begin position="1"/>
        <end position="17"/>
    </location>
</feature>
<dbReference type="GO" id="GO:0008270">
    <property type="term" value="F:zinc ion binding"/>
    <property type="evidence" value="ECO:0007669"/>
    <property type="project" value="UniProtKB-KW"/>
</dbReference>
<dbReference type="GO" id="GO:0140082">
    <property type="term" value="F:SUMO-ubiquitin ligase activity"/>
    <property type="evidence" value="ECO:0007669"/>
    <property type="project" value="TreeGrafter"/>
</dbReference>
<evidence type="ECO:0000259" key="6">
    <source>
        <dbReference type="PROSITE" id="PS50089"/>
    </source>
</evidence>
<evidence type="ECO:0000256" key="2">
    <source>
        <dbReference type="ARBA" id="ARBA00022771"/>
    </source>
</evidence>
<feature type="domain" description="RING-type" evidence="6">
    <location>
        <begin position="227"/>
        <end position="268"/>
    </location>
</feature>
<evidence type="ECO:0000256" key="3">
    <source>
        <dbReference type="ARBA" id="ARBA00022833"/>
    </source>
</evidence>
<dbReference type="InParanoid" id="A0A136JAR4"/>